<dbReference type="EMBL" id="GGEC01077356">
    <property type="protein sequence ID" value="MBX57840.1"/>
    <property type="molecule type" value="Transcribed_RNA"/>
</dbReference>
<reference evidence="1" key="1">
    <citation type="submission" date="2018-02" db="EMBL/GenBank/DDBJ databases">
        <title>Rhizophora mucronata_Transcriptome.</title>
        <authorList>
            <person name="Meera S.P."/>
            <person name="Sreeshan A."/>
            <person name="Augustine A."/>
        </authorList>
    </citation>
    <scope>NUCLEOTIDE SEQUENCE</scope>
    <source>
        <tissue evidence="1">Leaf</tissue>
    </source>
</reference>
<protein>
    <submittedName>
        <fullName evidence="1">Uncharacterized protein</fullName>
    </submittedName>
</protein>
<name>A0A2P2PSY4_RHIMU</name>
<accession>A0A2P2PSY4</accession>
<proteinExistence type="predicted"/>
<sequence length="25" mass="2889">MNLIQSILSAFLADRHLHLTIFCTM</sequence>
<dbReference type="AlphaFoldDB" id="A0A2P2PSY4"/>
<evidence type="ECO:0000313" key="1">
    <source>
        <dbReference type="EMBL" id="MBX57840.1"/>
    </source>
</evidence>
<organism evidence="1">
    <name type="scientific">Rhizophora mucronata</name>
    <name type="common">Asiatic mangrove</name>
    <dbReference type="NCBI Taxonomy" id="61149"/>
    <lineage>
        <taxon>Eukaryota</taxon>
        <taxon>Viridiplantae</taxon>
        <taxon>Streptophyta</taxon>
        <taxon>Embryophyta</taxon>
        <taxon>Tracheophyta</taxon>
        <taxon>Spermatophyta</taxon>
        <taxon>Magnoliopsida</taxon>
        <taxon>eudicotyledons</taxon>
        <taxon>Gunneridae</taxon>
        <taxon>Pentapetalae</taxon>
        <taxon>rosids</taxon>
        <taxon>fabids</taxon>
        <taxon>Malpighiales</taxon>
        <taxon>Rhizophoraceae</taxon>
        <taxon>Rhizophora</taxon>
    </lineage>
</organism>